<accession>A0A7J9I9Q6</accession>
<evidence type="ECO:0000256" key="3">
    <source>
        <dbReference type="ARBA" id="ARBA00022679"/>
    </source>
</evidence>
<organism evidence="10 11">
    <name type="scientific">Gossypium harknessii</name>
    <dbReference type="NCBI Taxonomy" id="34285"/>
    <lineage>
        <taxon>Eukaryota</taxon>
        <taxon>Viridiplantae</taxon>
        <taxon>Streptophyta</taxon>
        <taxon>Embryophyta</taxon>
        <taxon>Tracheophyta</taxon>
        <taxon>Spermatophyta</taxon>
        <taxon>Magnoliopsida</taxon>
        <taxon>eudicotyledons</taxon>
        <taxon>Gunneridae</taxon>
        <taxon>Pentapetalae</taxon>
        <taxon>rosids</taxon>
        <taxon>malvids</taxon>
        <taxon>Malvales</taxon>
        <taxon>Malvaceae</taxon>
        <taxon>Malvoideae</taxon>
        <taxon>Gossypium</taxon>
    </lineage>
</organism>
<evidence type="ECO:0000313" key="10">
    <source>
        <dbReference type="EMBL" id="MBA0818852.1"/>
    </source>
</evidence>
<dbReference type="SUPFAM" id="SSF56112">
    <property type="entry name" value="Protein kinase-like (PK-like)"/>
    <property type="match status" value="1"/>
</dbReference>
<comment type="catalytic activity">
    <reaction evidence="8">
        <text>L-seryl-[protein] + ATP = O-phospho-L-seryl-[protein] + ADP + H(+)</text>
        <dbReference type="Rhea" id="RHEA:17989"/>
        <dbReference type="Rhea" id="RHEA-COMP:9863"/>
        <dbReference type="Rhea" id="RHEA-COMP:11604"/>
        <dbReference type="ChEBI" id="CHEBI:15378"/>
        <dbReference type="ChEBI" id="CHEBI:29999"/>
        <dbReference type="ChEBI" id="CHEBI:30616"/>
        <dbReference type="ChEBI" id="CHEBI:83421"/>
        <dbReference type="ChEBI" id="CHEBI:456216"/>
        <dbReference type="EC" id="2.7.11.1"/>
    </reaction>
</comment>
<dbReference type="FunFam" id="1.10.510.10:FF:001023">
    <property type="entry name" value="Os07g0541700 protein"/>
    <property type="match status" value="1"/>
</dbReference>
<dbReference type="Proteomes" id="UP000593560">
    <property type="component" value="Unassembled WGS sequence"/>
</dbReference>
<dbReference type="EMBL" id="JABFAD010325617">
    <property type="protein sequence ID" value="MBA0818852.1"/>
    <property type="molecule type" value="Genomic_DNA"/>
</dbReference>
<feature type="non-terminal residue" evidence="10">
    <location>
        <position position="275"/>
    </location>
</feature>
<comment type="catalytic activity">
    <reaction evidence="7">
        <text>L-threonyl-[protein] + ATP = O-phospho-L-threonyl-[protein] + ADP + H(+)</text>
        <dbReference type="Rhea" id="RHEA:46608"/>
        <dbReference type="Rhea" id="RHEA-COMP:11060"/>
        <dbReference type="Rhea" id="RHEA-COMP:11605"/>
        <dbReference type="ChEBI" id="CHEBI:15378"/>
        <dbReference type="ChEBI" id="CHEBI:30013"/>
        <dbReference type="ChEBI" id="CHEBI:30616"/>
        <dbReference type="ChEBI" id="CHEBI:61977"/>
        <dbReference type="ChEBI" id="CHEBI:456216"/>
        <dbReference type="EC" id="2.7.11.1"/>
    </reaction>
</comment>
<evidence type="ECO:0000256" key="4">
    <source>
        <dbReference type="ARBA" id="ARBA00022741"/>
    </source>
</evidence>
<dbReference type="Pfam" id="PF00069">
    <property type="entry name" value="Pkinase"/>
    <property type="match status" value="1"/>
</dbReference>
<evidence type="ECO:0000259" key="9">
    <source>
        <dbReference type="PROSITE" id="PS50011"/>
    </source>
</evidence>
<dbReference type="OrthoDB" id="1103805at2759"/>
<keyword evidence="3" id="KW-0808">Transferase</keyword>
<evidence type="ECO:0000256" key="5">
    <source>
        <dbReference type="ARBA" id="ARBA00022777"/>
    </source>
</evidence>
<comment type="caution">
    <text evidence="10">The sequence shown here is derived from an EMBL/GenBank/DDBJ whole genome shotgun (WGS) entry which is preliminary data.</text>
</comment>
<dbReference type="PROSITE" id="PS00108">
    <property type="entry name" value="PROTEIN_KINASE_ST"/>
    <property type="match status" value="1"/>
</dbReference>
<dbReference type="InterPro" id="IPR051564">
    <property type="entry name" value="LRR_receptor-like_kinase"/>
</dbReference>
<feature type="domain" description="Protein kinase" evidence="9">
    <location>
        <begin position="34"/>
        <end position="275"/>
    </location>
</feature>
<evidence type="ECO:0000256" key="6">
    <source>
        <dbReference type="ARBA" id="ARBA00022840"/>
    </source>
</evidence>
<evidence type="ECO:0000256" key="2">
    <source>
        <dbReference type="ARBA" id="ARBA00022527"/>
    </source>
</evidence>
<evidence type="ECO:0000256" key="7">
    <source>
        <dbReference type="ARBA" id="ARBA00047899"/>
    </source>
</evidence>
<dbReference type="AlphaFoldDB" id="A0A7J9I9Q6"/>
<evidence type="ECO:0000256" key="1">
    <source>
        <dbReference type="ARBA" id="ARBA00012513"/>
    </source>
</evidence>
<dbReference type="GO" id="GO:0004674">
    <property type="term" value="F:protein serine/threonine kinase activity"/>
    <property type="evidence" value="ECO:0007669"/>
    <property type="project" value="UniProtKB-KW"/>
</dbReference>
<proteinExistence type="predicted"/>
<name>A0A7J9I9Q6_9ROSI</name>
<dbReference type="PANTHER" id="PTHR48055">
    <property type="entry name" value="LEUCINE-RICH REPEAT RECEPTOR PROTEIN KINASE EMS1"/>
    <property type="match status" value="1"/>
</dbReference>
<dbReference type="PANTHER" id="PTHR48055:SF55">
    <property type="entry name" value="PROTEIN KINASE DOMAIN-CONTAINING PROTEIN"/>
    <property type="match status" value="1"/>
</dbReference>
<dbReference type="GO" id="GO:0005524">
    <property type="term" value="F:ATP binding"/>
    <property type="evidence" value="ECO:0007669"/>
    <property type="project" value="UniProtKB-KW"/>
</dbReference>
<dbReference type="EC" id="2.7.11.1" evidence="1"/>
<dbReference type="InterPro" id="IPR011009">
    <property type="entry name" value="Kinase-like_dom_sf"/>
</dbReference>
<keyword evidence="6" id="KW-0067">ATP-binding</keyword>
<gene>
    <name evidence="10" type="ORF">Gohar_027945</name>
</gene>
<dbReference type="Gene3D" id="1.10.510.10">
    <property type="entry name" value="Transferase(Phosphotransferase) domain 1"/>
    <property type="match status" value="1"/>
</dbReference>
<dbReference type="Gene3D" id="3.30.200.20">
    <property type="entry name" value="Phosphorylase Kinase, domain 1"/>
    <property type="match status" value="1"/>
</dbReference>
<evidence type="ECO:0000256" key="8">
    <source>
        <dbReference type="ARBA" id="ARBA00048679"/>
    </source>
</evidence>
<reference evidence="10 11" key="1">
    <citation type="journal article" date="2019" name="Genome Biol. Evol.">
        <title>Insights into the evolution of the New World diploid cottons (Gossypium, subgenus Houzingenia) based on genome sequencing.</title>
        <authorList>
            <person name="Grover C.E."/>
            <person name="Arick M.A. 2nd"/>
            <person name="Thrash A."/>
            <person name="Conover J.L."/>
            <person name="Sanders W.S."/>
            <person name="Peterson D.G."/>
            <person name="Frelichowski J.E."/>
            <person name="Scheffler J.A."/>
            <person name="Scheffler B.E."/>
            <person name="Wendel J.F."/>
        </authorList>
    </citation>
    <scope>NUCLEOTIDE SEQUENCE [LARGE SCALE GENOMIC DNA]</scope>
    <source>
        <strain evidence="10">0</strain>
        <tissue evidence="10">Leaf</tissue>
    </source>
</reference>
<dbReference type="GO" id="GO:0016020">
    <property type="term" value="C:membrane"/>
    <property type="evidence" value="ECO:0007669"/>
    <property type="project" value="TreeGrafter"/>
</dbReference>
<dbReference type="InterPro" id="IPR008271">
    <property type="entry name" value="Ser/Thr_kinase_AS"/>
</dbReference>
<dbReference type="InterPro" id="IPR000719">
    <property type="entry name" value="Prot_kinase_dom"/>
</dbReference>
<sequence>VKSEPAVALASSSTNKDLLPQVFYKSLLKATDGFSSGNLIGAGSFGFVYRGILDQSEIIVTVKVLYLHRTGALKSFMAECETLSNVRHRNLSEFMPNGSLESWLHPVPNAGGNGSEYDLRILSLAQRLNIAIDVASALEYLHHRCQKPIVHRDLKPSNILLDYDMTAHVSDFGLAKFITLEATESSSAGLKGTLGFAAPGIIRRRGEEEEEEEISNEDICILVDNKKDQIQDSLKEILKIGVACSREQPRERMKLSDIIKELQLVLGLLIGSAIE</sequence>
<protein>
    <recommendedName>
        <fullName evidence="1">non-specific serine/threonine protein kinase</fullName>
        <ecNumber evidence="1">2.7.11.1</ecNumber>
    </recommendedName>
</protein>
<dbReference type="PROSITE" id="PS50011">
    <property type="entry name" value="PROTEIN_KINASE_DOM"/>
    <property type="match status" value="1"/>
</dbReference>
<keyword evidence="5" id="KW-0418">Kinase</keyword>
<dbReference type="SMART" id="SM00220">
    <property type="entry name" value="S_TKc"/>
    <property type="match status" value="1"/>
</dbReference>
<evidence type="ECO:0000313" key="11">
    <source>
        <dbReference type="Proteomes" id="UP000593560"/>
    </source>
</evidence>
<keyword evidence="11" id="KW-1185">Reference proteome</keyword>
<keyword evidence="2" id="KW-0723">Serine/threonine-protein kinase</keyword>
<keyword evidence="4" id="KW-0547">Nucleotide-binding</keyword>